<evidence type="ECO:0000313" key="2">
    <source>
        <dbReference type="EMBL" id="MBB1261298.1"/>
    </source>
</evidence>
<dbReference type="EMBL" id="JABJXA010000160">
    <property type="protein sequence ID" value="MBB1261298.1"/>
    <property type="molecule type" value="Genomic_DNA"/>
</dbReference>
<name>A0A5P0YZE9_9ACTN</name>
<evidence type="ECO:0000313" key="5">
    <source>
        <dbReference type="Proteomes" id="UP000517765"/>
    </source>
</evidence>
<protein>
    <recommendedName>
        <fullName evidence="7">Type A2 lantipeptide</fullName>
    </recommendedName>
</protein>
<reference evidence="5 6" key="2">
    <citation type="submission" date="2020-05" db="EMBL/GenBank/DDBJ databases">
        <title>Classification of alakaliphilic streptomycetes isolated from an alkaline soil next to Lonar Crater, India and a proposal for the recognition of Streptomyces alkaliterrae sp. nov.</title>
        <authorList>
            <person name="Golinska P."/>
        </authorList>
    </citation>
    <scope>NUCLEOTIDE SEQUENCE [LARGE SCALE GENOMIC DNA]</scope>
    <source>
        <strain evidence="6">OF3</strain>
        <strain evidence="5">OF8</strain>
    </source>
</reference>
<dbReference type="OrthoDB" id="4303017at2"/>
<evidence type="ECO:0000313" key="6">
    <source>
        <dbReference type="Proteomes" id="UP000525686"/>
    </source>
</evidence>
<dbReference type="EMBL" id="VJYK02000399">
    <property type="protein sequence ID" value="MQS04982.1"/>
    <property type="molecule type" value="Genomic_DNA"/>
</dbReference>
<reference evidence="1" key="3">
    <citation type="journal article" name="Syst. Appl. Microbiol.">
        <title>Streptomyces alkaliterrae sp. nov., isolated from an alkaline soil, and emended descriptions of Streptomyces alkaliphilus, Streptomyces calidiresistens and Streptomyces durbertensis.</title>
        <authorList>
            <person name="Swiecimska M."/>
            <person name="Golinska P."/>
            <person name="Nouioui I."/>
            <person name="Wypij M."/>
            <person name="Rai M."/>
            <person name="Sangal V."/>
            <person name="Goodfellow M."/>
        </authorList>
    </citation>
    <scope>NUCLEOTIDE SEQUENCE</scope>
    <source>
        <strain evidence="1">OF3</strain>
        <strain evidence="2">OF8</strain>
    </source>
</reference>
<dbReference type="RefSeq" id="WP_143651168.1">
    <property type="nucleotide sequence ID" value="NZ_JABJWZ010000158.1"/>
</dbReference>
<evidence type="ECO:0008006" key="7">
    <source>
        <dbReference type="Google" id="ProtNLM"/>
    </source>
</evidence>
<reference evidence="3 4" key="1">
    <citation type="submission" date="2019-10" db="EMBL/GenBank/DDBJ databases">
        <title>Streptomyces sp. nov., a novel actinobacterium isolated from alkaline environment.</title>
        <authorList>
            <person name="Golinska P."/>
        </authorList>
    </citation>
    <scope>NUCLEOTIDE SEQUENCE [LARGE SCALE GENOMIC DNA]</scope>
    <source>
        <strain evidence="3 4">OF1</strain>
    </source>
</reference>
<dbReference type="Proteomes" id="UP000320857">
    <property type="component" value="Unassembled WGS sequence"/>
</dbReference>
<evidence type="ECO:0000313" key="4">
    <source>
        <dbReference type="Proteomes" id="UP000320857"/>
    </source>
</evidence>
<organism evidence="3 4">
    <name type="scientific">Streptomyces alkaliterrae</name>
    <dbReference type="NCBI Taxonomy" id="2213162"/>
    <lineage>
        <taxon>Bacteria</taxon>
        <taxon>Bacillati</taxon>
        <taxon>Actinomycetota</taxon>
        <taxon>Actinomycetes</taxon>
        <taxon>Kitasatosporales</taxon>
        <taxon>Streptomycetaceae</taxon>
        <taxon>Streptomyces</taxon>
    </lineage>
</organism>
<proteinExistence type="predicted"/>
<keyword evidence="4" id="KW-1185">Reference proteome</keyword>
<evidence type="ECO:0000313" key="1">
    <source>
        <dbReference type="EMBL" id="MBB1254991.1"/>
    </source>
</evidence>
<comment type="caution">
    <text evidence="3">The sequence shown here is derived from an EMBL/GenBank/DDBJ whole genome shotgun (WGS) entry which is preliminary data.</text>
</comment>
<dbReference type="EMBL" id="JABJWZ010000158">
    <property type="protein sequence ID" value="MBB1254991.1"/>
    <property type="molecule type" value="Genomic_DNA"/>
</dbReference>
<sequence length="80" mass="7778">MRNDLETREMNDAELDAVAGGVVSVSGGLAGAVQSDVQHLVHGSATAQAAQGLVDAAPGLASGITGVHVDTAAVTGKLGL</sequence>
<gene>
    <name evidence="3" type="ORF">FNX44_024630</name>
    <name evidence="1" type="ORF">H3146_16765</name>
    <name evidence="2" type="ORF">H3147_21130</name>
</gene>
<accession>A0A5P0YZE9</accession>
<dbReference type="Proteomes" id="UP000525686">
    <property type="component" value="Unassembled WGS sequence"/>
</dbReference>
<dbReference type="Proteomes" id="UP000517765">
    <property type="component" value="Unassembled WGS sequence"/>
</dbReference>
<evidence type="ECO:0000313" key="3">
    <source>
        <dbReference type="EMBL" id="MQS04982.1"/>
    </source>
</evidence>
<dbReference type="AlphaFoldDB" id="A0A5P0YZE9"/>